<protein>
    <recommendedName>
        <fullName evidence="3">Zn(2)-C6 fungal-type domain-containing protein</fullName>
    </recommendedName>
</protein>
<dbReference type="PROSITE" id="PS50048">
    <property type="entry name" value="ZN2_CY6_FUNGAL_2"/>
    <property type="match status" value="1"/>
</dbReference>
<dbReference type="OrthoDB" id="2943660at2759"/>
<dbReference type="CDD" id="cd00067">
    <property type="entry name" value="GAL4"/>
    <property type="match status" value="1"/>
</dbReference>
<organism evidence="5 6">
    <name type="scientific">Magnaporthiopsis poae (strain ATCC 64411 / 73-15)</name>
    <name type="common">Kentucky bluegrass fungus</name>
    <name type="synonym">Magnaporthe poae</name>
    <dbReference type="NCBI Taxonomy" id="644358"/>
    <lineage>
        <taxon>Eukaryota</taxon>
        <taxon>Fungi</taxon>
        <taxon>Dikarya</taxon>
        <taxon>Ascomycota</taxon>
        <taxon>Pezizomycotina</taxon>
        <taxon>Sordariomycetes</taxon>
        <taxon>Sordariomycetidae</taxon>
        <taxon>Magnaporthales</taxon>
        <taxon>Magnaporthaceae</taxon>
        <taxon>Magnaporthiopsis</taxon>
    </lineage>
</organism>
<dbReference type="Gene3D" id="4.10.240.10">
    <property type="entry name" value="Zn(2)-C6 fungal-type DNA-binding domain"/>
    <property type="match status" value="1"/>
</dbReference>
<dbReference type="AlphaFoldDB" id="A0A0C4DXS5"/>
<dbReference type="PROSITE" id="PS00463">
    <property type="entry name" value="ZN2_CY6_FUNGAL_1"/>
    <property type="match status" value="1"/>
</dbReference>
<evidence type="ECO:0000313" key="4">
    <source>
        <dbReference type="EMBL" id="KLU85812.1"/>
    </source>
</evidence>
<dbReference type="InterPro" id="IPR053181">
    <property type="entry name" value="EcdB-like_regulator"/>
</dbReference>
<dbReference type="EMBL" id="GL876969">
    <property type="protein sequence ID" value="KLU85812.1"/>
    <property type="molecule type" value="Genomic_DNA"/>
</dbReference>
<feature type="compositionally biased region" description="Low complexity" evidence="2">
    <location>
        <begin position="142"/>
        <end position="152"/>
    </location>
</feature>
<name>A0A0C4DXS5_MAGP6</name>
<keyword evidence="1" id="KW-0539">Nucleus</keyword>
<dbReference type="GO" id="GO:0000981">
    <property type="term" value="F:DNA-binding transcription factor activity, RNA polymerase II-specific"/>
    <property type="evidence" value="ECO:0007669"/>
    <property type="project" value="InterPro"/>
</dbReference>
<reference evidence="5" key="5">
    <citation type="submission" date="2015-06" db="UniProtKB">
        <authorList>
            <consortium name="EnsemblFungi"/>
        </authorList>
    </citation>
    <scope>IDENTIFICATION</scope>
    <source>
        <strain evidence="5">ATCC 64411</strain>
    </source>
</reference>
<dbReference type="SUPFAM" id="SSF57701">
    <property type="entry name" value="Zn2/Cys6 DNA-binding domain"/>
    <property type="match status" value="1"/>
</dbReference>
<reference evidence="5" key="4">
    <citation type="journal article" date="2015" name="G3 (Bethesda)">
        <title>Genome sequences of three phytopathogenic species of the Magnaporthaceae family of fungi.</title>
        <authorList>
            <person name="Okagaki L.H."/>
            <person name="Nunes C.C."/>
            <person name="Sailsbery J."/>
            <person name="Clay B."/>
            <person name="Brown D."/>
            <person name="John T."/>
            <person name="Oh Y."/>
            <person name="Young N."/>
            <person name="Fitzgerald M."/>
            <person name="Haas B.J."/>
            <person name="Zeng Q."/>
            <person name="Young S."/>
            <person name="Adiconis X."/>
            <person name="Fan L."/>
            <person name="Levin J.Z."/>
            <person name="Mitchell T.K."/>
            <person name="Okubara P.A."/>
            <person name="Farman M.L."/>
            <person name="Kohn L.M."/>
            <person name="Birren B."/>
            <person name="Ma L.-J."/>
            <person name="Dean R.A."/>
        </authorList>
    </citation>
    <scope>NUCLEOTIDE SEQUENCE</scope>
    <source>
        <strain evidence="5">ATCC 64411 / 73-15</strain>
    </source>
</reference>
<dbReference type="GO" id="GO:0008270">
    <property type="term" value="F:zinc ion binding"/>
    <property type="evidence" value="ECO:0007669"/>
    <property type="project" value="InterPro"/>
</dbReference>
<dbReference type="EnsemblFungi" id="MAPG_04832T0">
    <property type="protein sequence ID" value="MAPG_04832T0"/>
    <property type="gene ID" value="MAPG_04832"/>
</dbReference>
<evidence type="ECO:0000313" key="5">
    <source>
        <dbReference type="EnsemblFungi" id="MAPG_04832T0"/>
    </source>
</evidence>
<keyword evidence="6" id="KW-1185">Reference proteome</keyword>
<dbReference type="EMBL" id="ADBL01001130">
    <property type="status" value="NOT_ANNOTATED_CDS"/>
    <property type="molecule type" value="Genomic_DNA"/>
</dbReference>
<dbReference type="PANTHER" id="PTHR47785">
    <property type="entry name" value="ZN(II)2CYS6 TRANSCRIPTION FACTOR (EUROFUNG)-RELATED-RELATED"/>
    <property type="match status" value="1"/>
</dbReference>
<feature type="region of interest" description="Disordered" evidence="2">
    <location>
        <begin position="1"/>
        <end position="31"/>
    </location>
</feature>
<dbReference type="SMART" id="SM00066">
    <property type="entry name" value="GAL4"/>
    <property type="match status" value="1"/>
</dbReference>
<dbReference type="Proteomes" id="UP000011715">
    <property type="component" value="Unassembled WGS sequence"/>
</dbReference>
<dbReference type="InterPro" id="IPR036864">
    <property type="entry name" value="Zn2-C6_fun-type_DNA-bd_sf"/>
</dbReference>
<feature type="region of interest" description="Disordered" evidence="2">
    <location>
        <begin position="116"/>
        <end position="152"/>
    </location>
</feature>
<dbReference type="eggNOG" id="ENOG502RJBF">
    <property type="taxonomic scope" value="Eukaryota"/>
</dbReference>
<evidence type="ECO:0000256" key="1">
    <source>
        <dbReference type="ARBA" id="ARBA00023242"/>
    </source>
</evidence>
<gene>
    <name evidence="4" type="ORF">MAPG_04832</name>
</gene>
<feature type="compositionally biased region" description="Low complexity" evidence="2">
    <location>
        <begin position="116"/>
        <end position="131"/>
    </location>
</feature>
<dbReference type="VEuPathDB" id="FungiDB:MAPG_04832"/>
<reference evidence="4" key="2">
    <citation type="submission" date="2010-05" db="EMBL/GenBank/DDBJ databases">
        <title>The Genome Sequence of Magnaporthe poae strain ATCC 64411.</title>
        <authorList>
            <consortium name="The Broad Institute Genome Sequencing Platform"/>
            <consortium name="Broad Institute Genome Sequencing Center for Infectious Disease"/>
            <person name="Ma L.-J."/>
            <person name="Dead R."/>
            <person name="Young S."/>
            <person name="Zeng Q."/>
            <person name="Koehrsen M."/>
            <person name="Alvarado L."/>
            <person name="Berlin A."/>
            <person name="Chapman S.B."/>
            <person name="Chen Z."/>
            <person name="Freedman E."/>
            <person name="Gellesch M."/>
            <person name="Goldberg J."/>
            <person name="Griggs A."/>
            <person name="Gujja S."/>
            <person name="Heilman E.R."/>
            <person name="Heiman D."/>
            <person name="Hepburn T."/>
            <person name="Howarth C."/>
            <person name="Jen D."/>
            <person name="Larson L."/>
            <person name="Mehta T."/>
            <person name="Neiman D."/>
            <person name="Pearson M."/>
            <person name="Roberts A."/>
            <person name="Saif S."/>
            <person name="Shea T."/>
            <person name="Shenoy N."/>
            <person name="Sisk P."/>
            <person name="Stolte C."/>
            <person name="Sykes S."/>
            <person name="Walk T."/>
            <person name="White J."/>
            <person name="Yandava C."/>
            <person name="Haas B."/>
            <person name="Nusbaum C."/>
            <person name="Birren B."/>
        </authorList>
    </citation>
    <scope>NUCLEOTIDE SEQUENCE</scope>
    <source>
        <strain evidence="4">ATCC 64411</strain>
    </source>
</reference>
<evidence type="ECO:0000256" key="2">
    <source>
        <dbReference type="SAM" id="MobiDB-lite"/>
    </source>
</evidence>
<evidence type="ECO:0000259" key="3">
    <source>
        <dbReference type="PROSITE" id="PS50048"/>
    </source>
</evidence>
<reference evidence="6" key="1">
    <citation type="submission" date="2010-05" db="EMBL/GenBank/DDBJ databases">
        <title>The genome sequence of Magnaporthe poae strain ATCC 64411.</title>
        <authorList>
            <person name="Ma L.-J."/>
            <person name="Dead R."/>
            <person name="Young S."/>
            <person name="Zeng Q."/>
            <person name="Koehrsen M."/>
            <person name="Alvarado L."/>
            <person name="Berlin A."/>
            <person name="Chapman S.B."/>
            <person name="Chen Z."/>
            <person name="Freedman E."/>
            <person name="Gellesch M."/>
            <person name="Goldberg J."/>
            <person name="Griggs A."/>
            <person name="Gujja S."/>
            <person name="Heilman E.R."/>
            <person name="Heiman D."/>
            <person name="Hepburn T."/>
            <person name="Howarth C."/>
            <person name="Jen D."/>
            <person name="Larson L."/>
            <person name="Mehta T."/>
            <person name="Neiman D."/>
            <person name="Pearson M."/>
            <person name="Roberts A."/>
            <person name="Saif S."/>
            <person name="Shea T."/>
            <person name="Shenoy N."/>
            <person name="Sisk P."/>
            <person name="Stolte C."/>
            <person name="Sykes S."/>
            <person name="Walk T."/>
            <person name="White J."/>
            <person name="Yandava C."/>
            <person name="Haas B."/>
            <person name="Nusbaum C."/>
            <person name="Birren B."/>
        </authorList>
    </citation>
    <scope>NUCLEOTIDE SEQUENCE [LARGE SCALE GENOMIC DNA]</scope>
    <source>
        <strain evidence="6">ATCC 64411 / 73-15</strain>
    </source>
</reference>
<dbReference type="PANTHER" id="PTHR47785:SF1">
    <property type="entry name" value="TRANSCRIPTION FACTOR, PUTATIVE (AFU_ORTHOLOGUE AFUA_5G14530)-RELATED"/>
    <property type="match status" value="1"/>
</dbReference>
<reference evidence="4" key="3">
    <citation type="submission" date="2011-03" db="EMBL/GenBank/DDBJ databases">
        <title>Annotation of Magnaporthe poae ATCC 64411.</title>
        <authorList>
            <person name="Ma L.-J."/>
            <person name="Dead R."/>
            <person name="Young S.K."/>
            <person name="Zeng Q."/>
            <person name="Gargeya S."/>
            <person name="Fitzgerald M."/>
            <person name="Haas B."/>
            <person name="Abouelleil A."/>
            <person name="Alvarado L."/>
            <person name="Arachchi H.M."/>
            <person name="Berlin A."/>
            <person name="Brown A."/>
            <person name="Chapman S.B."/>
            <person name="Chen Z."/>
            <person name="Dunbar C."/>
            <person name="Freedman E."/>
            <person name="Gearin G."/>
            <person name="Gellesch M."/>
            <person name="Goldberg J."/>
            <person name="Griggs A."/>
            <person name="Gujja S."/>
            <person name="Heiman D."/>
            <person name="Howarth C."/>
            <person name="Larson L."/>
            <person name="Lui A."/>
            <person name="MacDonald P.J.P."/>
            <person name="Mehta T."/>
            <person name="Montmayeur A."/>
            <person name="Murphy C."/>
            <person name="Neiman D."/>
            <person name="Pearson M."/>
            <person name="Priest M."/>
            <person name="Roberts A."/>
            <person name="Saif S."/>
            <person name="Shea T."/>
            <person name="Shenoy N."/>
            <person name="Sisk P."/>
            <person name="Stolte C."/>
            <person name="Sykes S."/>
            <person name="Yandava C."/>
            <person name="Wortman J."/>
            <person name="Nusbaum C."/>
            <person name="Birren B."/>
        </authorList>
    </citation>
    <scope>NUCLEOTIDE SEQUENCE</scope>
    <source>
        <strain evidence="4">ATCC 64411</strain>
    </source>
</reference>
<dbReference type="Pfam" id="PF00172">
    <property type="entry name" value="Zn_clus"/>
    <property type="match status" value="1"/>
</dbReference>
<evidence type="ECO:0000313" key="6">
    <source>
        <dbReference type="Proteomes" id="UP000011715"/>
    </source>
</evidence>
<feature type="domain" description="Zn(2)-C6 fungal-type" evidence="3">
    <location>
        <begin position="40"/>
        <end position="69"/>
    </location>
</feature>
<proteinExistence type="predicted"/>
<accession>A0A0C4DXS5</accession>
<dbReference type="InterPro" id="IPR001138">
    <property type="entry name" value="Zn2Cys6_DnaBD"/>
</dbReference>
<sequence>MTLNSQIPDQARVPGAGCGPVDNTSMESEPARKRLRVSHACDNCRGRKIRCDGNTPCAACAAADCDCTYGSEANSRGKSDLILEGVLRVERFLHEMNATMASMPLSTARPIPGAASIGRSSSFSGSPLAEVHPVHPGPSPSSEPHNPNSLENAVLDSMHTSTTESILQWPHLDALPSLR</sequence>